<proteinExistence type="inferred from homology"/>
<evidence type="ECO:0000256" key="5">
    <source>
        <dbReference type="ARBA" id="ARBA00022617"/>
    </source>
</evidence>
<dbReference type="Proteomes" id="UP001177212">
    <property type="component" value="Unassembled WGS sequence"/>
</dbReference>
<sequence>MNFKNTDTHYNKLSIALHWLMFILIVTVYGSIELRELFDKGTETRDAFKIWHFMLGLSVLALASVRLVARLVGGAAPAIQPEPAKWQNKLATFVHIALYVFMFAMPIAGWLILSLAGKPIPFFGLELPALAAQNFELAKSIKEIHETAGEVGYYVIGLHAAAALFHHYVLADNTVSRMRLPKYYK</sequence>
<keyword evidence="7" id="KW-0479">Metal-binding</keyword>
<evidence type="ECO:0000256" key="9">
    <source>
        <dbReference type="ARBA" id="ARBA00022989"/>
    </source>
</evidence>
<feature type="transmembrane region" description="Helical" evidence="13">
    <location>
        <begin position="151"/>
        <end position="170"/>
    </location>
</feature>
<keyword evidence="9 13" id="KW-1133">Transmembrane helix</keyword>
<keyword evidence="10" id="KW-0408">Iron</keyword>
<dbReference type="Pfam" id="PF01292">
    <property type="entry name" value="Ni_hydr_CYTB"/>
    <property type="match status" value="1"/>
</dbReference>
<dbReference type="EMBL" id="JAUYVT010000005">
    <property type="protein sequence ID" value="MDP2564515.1"/>
    <property type="molecule type" value="Genomic_DNA"/>
</dbReference>
<keyword evidence="4" id="KW-1003">Cell membrane</keyword>
<evidence type="ECO:0000256" key="7">
    <source>
        <dbReference type="ARBA" id="ARBA00022723"/>
    </source>
</evidence>
<organism evidence="15 16">
    <name type="scientific">Pseudoalteromonas marina</name>
    <dbReference type="NCBI Taxonomy" id="267375"/>
    <lineage>
        <taxon>Bacteria</taxon>
        <taxon>Pseudomonadati</taxon>
        <taxon>Pseudomonadota</taxon>
        <taxon>Gammaproteobacteria</taxon>
        <taxon>Alteromonadales</taxon>
        <taxon>Pseudoalteromonadaceae</taxon>
        <taxon>Pseudoalteromonas</taxon>
    </lineage>
</organism>
<gene>
    <name evidence="15" type="ORF">Q8W34_07705</name>
</gene>
<evidence type="ECO:0000313" key="16">
    <source>
        <dbReference type="Proteomes" id="UP001177212"/>
    </source>
</evidence>
<evidence type="ECO:0000313" key="15">
    <source>
        <dbReference type="EMBL" id="MDP2564515.1"/>
    </source>
</evidence>
<keyword evidence="3" id="KW-0813">Transport</keyword>
<evidence type="ECO:0000256" key="8">
    <source>
        <dbReference type="ARBA" id="ARBA00022982"/>
    </source>
</evidence>
<dbReference type="RefSeq" id="WP_305471786.1">
    <property type="nucleotide sequence ID" value="NZ_JAUYVT010000005.1"/>
</dbReference>
<dbReference type="PANTHER" id="PTHR30529:SF3">
    <property type="entry name" value="CYTOCHROME B561 HOMOLOG 1"/>
    <property type="match status" value="1"/>
</dbReference>
<evidence type="ECO:0000256" key="10">
    <source>
        <dbReference type="ARBA" id="ARBA00023004"/>
    </source>
</evidence>
<keyword evidence="8" id="KW-0249">Electron transport</keyword>
<name>A0ABT9FD00_9GAMM</name>
<evidence type="ECO:0000256" key="12">
    <source>
        <dbReference type="ARBA" id="ARBA00037975"/>
    </source>
</evidence>
<reference evidence="15" key="1">
    <citation type="submission" date="2023-07" db="EMBL/GenBank/DDBJ databases">
        <title>Genome content predicts the carbon catabolic preferences of heterotrophic bacteria.</title>
        <authorList>
            <person name="Gralka M."/>
        </authorList>
    </citation>
    <scope>NUCLEOTIDE SEQUENCE</scope>
    <source>
        <strain evidence="15">4G09</strain>
    </source>
</reference>
<evidence type="ECO:0000256" key="3">
    <source>
        <dbReference type="ARBA" id="ARBA00022448"/>
    </source>
</evidence>
<protein>
    <submittedName>
        <fullName evidence="15">Cytochrome b</fullName>
    </submittedName>
</protein>
<dbReference type="InterPro" id="IPR011577">
    <property type="entry name" value="Cyt_b561_bac/Ni-Hgenase"/>
</dbReference>
<comment type="caution">
    <text evidence="15">The sequence shown here is derived from an EMBL/GenBank/DDBJ whole genome shotgun (WGS) entry which is preliminary data.</text>
</comment>
<comment type="subcellular location">
    <subcellularLocation>
        <location evidence="2">Cell membrane</location>
        <topology evidence="2">Multi-pass membrane protein</topology>
    </subcellularLocation>
</comment>
<evidence type="ECO:0000256" key="2">
    <source>
        <dbReference type="ARBA" id="ARBA00004651"/>
    </source>
</evidence>
<evidence type="ECO:0000256" key="4">
    <source>
        <dbReference type="ARBA" id="ARBA00022475"/>
    </source>
</evidence>
<feature type="transmembrane region" description="Helical" evidence="13">
    <location>
        <begin position="50"/>
        <end position="69"/>
    </location>
</feature>
<keyword evidence="5" id="KW-0349">Heme</keyword>
<keyword evidence="16" id="KW-1185">Reference proteome</keyword>
<accession>A0ABT9FD00</accession>
<dbReference type="InterPro" id="IPR016174">
    <property type="entry name" value="Di-haem_cyt_TM"/>
</dbReference>
<keyword evidence="11 13" id="KW-0472">Membrane</keyword>
<evidence type="ECO:0000259" key="14">
    <source>
        <dbReference type="Pfam" id="PF01292"/>
    </source>
</evidence>
<feature type="domain" description="Cytochrome b561 bacterial/Ni-hydrogenase" evidence="14">
    <location>
        <begin position="9"/>
        <end position="178"/>
    </location>
</feature>
<evidence type="ECO:0000256" key="11">
    <source>
        <dbReference type="ARBA" id="ARBA00023136"/>
    </source>
</evidence>
<feature type="transmembrane region" description="Helical" evidence="13">
    <location>
        <begin position="12"/>
        <end position="30"/>
    </location>
</feature>
<evidence type="ECO:0000256" key="13">
    <source>
        <dbReference type="SAM" id="Phobius"/>
    </source>
</evidence>
<evidence type="ECO:0000256" key="1">
    <source>
        <dbReference type="ARBA" id="ARBA00001970"/>
    </source>
</evidence>
<dbReference type="InterPro" id="IPR052168">
    <property type="entry name" value="Cytochrome_b561_oxidase"/>
</dbReference>
<comment type="similarity">
    <text evidence="12">Belongs to the cytochrome b561 family.</text>
</comment>
<dbReference type="SUPFAM" id="SSF81342">
    <property type="entry name" value="Transmembrane di-heme cytochromes"/>
    <property type="match status" value="1"/>
</dbReference>
<feature type="transmembrane region" description="Helical" evidence="13">
    <location>
        <begin position="90"/>
        <end position="113"/>
    </location>
</feature>
<evidence type="ECO:0000256" key="6">
    <source>
        <dbReference type="ARBA" id="ARBA00022692"/>
    </source>
</evidence>
<comment type="cofactor">
    <cofactor evidence="1">
        <name>heme b</name>
        <dbReference type="ChEBI" id="CHEBI:60344"/>
    </cofactor>
</comment>
<dbReference type="PANTHER" id="PTHR30529">
    <property type="entry name" value="CYTOCHROME B561"/>
    <property type="match status" value="1"/>
</dbReference>
<keyword evidence="6 13" id="KW-0812">Transmembrane</keyword>